<dbReference type="EMBL" id="SOEC01000032">
    <property type="protein sequence ID" value="TDX21887.1"/>
    <property type="molecule type" value="Genomic_DNA"/>
</dbReference>
<dbReference type="AlphaFoldDB" id="A0A4R8FGB6"/>
<dbReference type="Proteomes" id="UP000294489">
    <property type="component" value="Unassembled WGS sequence"/>
</dbReference>
<evidence type="ECO:0000313" key="2">
    <source>
        <dbReference type="Proteomes" id="UP000294489"/>
    </source>
</evidence>
<name>A0A4R8FGB6_9GAMM</name>
<sequence>MSQLLIEGFKYGLDRRKSRFTSAPGTLIRLENAHITAGGELEKRKAYAQYADLPAGTHGLLGGGETIYVFGSADLAASVTAKNVTYHRLNPGTGINMTEVKQAVLFDGKPFVIAAYDDGIVRYWYDGAQCTGISFTSTGTPRTTAQVATALADDFKLDDITVSTASNVVSLESTDAFDVSLRVRSSTGDTLTGVLSSAVTQQAASAYGGAQAEAEFRILGTLEGYVHGLSVNSTQLLVQDKTLTDDSGTTYATAAIWCQDNPNFTAVAVTDAINANTATSGYEASTYLDIVKIRPTAIGSAINGTPVDYLVGPRGAPTNASSGVDMTPFAGGEDAVAAQPQITEVTVSALPVDTYDAVYEVQVSRDGGILDTASALHIPNQQGHSCTVFKNKVHAVNDSILYTSALNDPSAFEDDDTASPPVIGSDAKNVADNIGGNSNLYAVGRYQDSLAIFARNSSQIYFVDVDPQNDTLRQTLDYTGTLSPNAVVPYGDLDVFYLSGSGVRSLRAKDSSNAAYSTDVGSPIDDLLRQVMLGLPRYDIERACALIEPTTGRFMLALGDTVYVYSWYPAADVQAWSTYKPGFVITAMTVFDNRVYVRSGNTIYLYGGRSGQQYDAAKVVVETPYMGFSDEGAWKMINGLSIAADGEWSVTLKPDPSNEATESYAGRLSGVTYNGPGFHTQHRTTHLAIRLENEQAGRSRLLQMTFYFAKGQSR</sequence>
<dbReference type="OrthoDB" id="6035578at2"/>
<accession>A0A4R8FGB6</accession>
<protein>
    <submittedName>
        <fullName evidence="1">Uncharacterized protein</fullName>
    </submittedName>
</protein>
<reference evidence="1 2" key="1">
    <citation type="submission" date="2019-03" db="EMBL/GenBank/DDBJ databases">
        <title>Freshwater and sediment microbial communities from various areas in North America, analyzing microbe dynamics in response to fracking.</title>
        <authorList>
            <person name="Lamendella R."/>
        </authorList>
    </citation>
    <scope>NUCLEOTIDE SEQUENCE [LARGE SCALE GENOMIC DNA]</scope>
    <source>
        <strain evidence="1 2">6_TX</strain>
    </source>
</reference>
<organism evidence="1 2">
    <name type="scientific">Modicisalibacter xianhensis</name>
    <dbReference type="NCBI Taxonomy" id="442341"/>
    <lineage>
        <taxon>Bacteria</taxon>
        <taxon>Pseudomonadati</taxon>
        <taxon>Pseudomonadota</taxon>
        <taxon>Gammaproteobacteria</taxon>
        <taxon>Oceanospirillales</taxon>
        <taxon>Halomonadaceae</taxon>
        <taxon>Modicisalibacter</taxon>
    </lineage>
</organism>
<dbReference type="RefSeq" id="WP_134021319.1">
    <property type="nucleotide sequence ID" value="NZ_SOEC01000032.1"/>
</dbReference>
<evidence type="ECO:0000313" key="1">
    <source>
        <dbReference type="EMBL" id="TDX21887.1"/>
    </source>
</evidence>
<proteinExistence type="predicted"/>
<gene>
    <name evidence="1" type="ORF">DFO67_1326</name>
</gene>
<comment type="caution">
    <text evidence="1">The sequence shown here is derived from an EMBL/GenBank/DDBJ whole genome shotgun (WGS) entry which is preliminary data.</text>
</comment>